<accession>A0A6M0CU96</accession>
<dbReference type="Pfam" id="PF12770">
    <property type="entry name" value="CHAT"/>
    <property type="match status" value="1"/>
</dbReference>
<name>A0A6M0CU96_9FLAO</name>
<protein>
    <submittedName>
        <fullName evidence="3">CHAT domain-containing protein</fullName>
    </submittedName>
</protein>
<dbReference type="RefSeq" id="WP_164033754.1">
    <property type="nucleotide sequence ID" value="NZ_JAABOQ010000009.1"/>
</dbReference>
<keyword evidence="1" id="KW-1133">Transmembrane helix</keyword>
<evidence type="ECO:0000313" key="4">
    <source>
        <dbReference type="Proteomes" id="UP000474296"/>
    </source>
</evidence>
<evidence type="ECO:0000256" key="1">
    <source>
        <dbReference type="SAM" id="Phobius"/>
    </source>
</evidence>
<evidence type="ECO:0000313" key="3">
    <source>
        <dbReference type="EMBL" id="NER19067.1"/>
    </source>
</evidence>
<keyword evidence="4" id="KW-1185">Reference proteome</keyword>
<dbReference type="AlphaFoldDB" id="A0A6M0CU96"/>
<dbReference type="InterPro" id="IPR024983">
    <property type="entry name" value="CHAT_dom"/>
</dbReference>
<sequence length="886" mass="101102">MDIAKLKKDWLIIISIVFVFNIVLPQSSEDSILNELKKLKDQADDLYPSDNLGAIAKYEELIDTYSNNNLNNKAFFFQVLSDLSYYYSPYNLSIPSKQRKYLSLAKEQLVVEEVSPYALSNYYLDQASVERGKNNFKNMLGYVQQAIDIYNERRDEIKDEIGKAQAIFEEAQTLGWLIMVSEAISDENMLIASYKQFEDFVEKNKNLSDLRFAIVRANFTVGRYYQSRNADIAATYFDKVIAIDVNKNETLYSHICKGLAFINAGKLKKAKKELLALEKFKDLTVLQQLNIEEIAVNYYSKTKNKELLIKHSNNGLTLLNKNKIPITVQDFKQEDFKPIDNLKYPILLSQFAKCLESSSDSVLKKTSAKLYLIGLKQFADNLDHKLSGSQRATFKLIQNRILTNLQNDIYPKEEKIKQLEMMEQIETLIDINDVINNRILASSSSDLDSLFKKESELRSIKTFLNKSNAQNDSIGKKKLFEINLELTQLDEELKQRNGKVYQLTKSSFKFNDLNLNTNSTIIKYAVAQDDLFRIEMKNNGIKIKSLGNHLDIEDKVTAYLKTLKKLGDINELNILASELNQLLLHDISLTEETIIVPDAVLRNLPFELLRSPQGYLLEQTEIYYVNGLAYLKSNLFNKVQHEESVSFFAPSYNNFQLSKEELVVRGSPYNLVGAKEEVNQLSKLTSGIVYDSELATKSQFFNLQPHYTVIHLAGHAYINDKTPELSNLVFSDSSEDNKLYISELYGFRSNADLVVLSACNTGVGGYESGKGIVSLSQAFMYSGIPATVSSLWSAPDLATKEIMVSFYKYLQKGLSKSAALQKSKQDYLRNTDQIEFKHPYYWAPFILNGDNTSLDIKAENNNWMWILIGGVGLILTLIFFKKLKSE</sequence>
<feature type="transmembrane region" description="Helical" evidence="1">
    <location>
        <begin position="863"/>
        <end position="880"/>
    </location>
</feature>
<feature type="domain" description="CHAT" evidence="2">
    <location>
        <begin position="577"/>
        <end position="850"/>
    </location>
</feature>
<dbReference type="EMBL" id="JAABOQ010000009">
    <property type="protein sequence ID" value="NER19067.1"/>
    <property type="molecule type" value="Genomic_DNA"/>
</dbReference>
<organism evidence="3 4">
    <name type="scientific">Spongiivirga citrea</name>
    <dbReference type="NCBI Taxonomy" id="1481457"/>
    <lineage>
        <taxon>Bacteria</taxon>
        <taxon>Pseudomonadati</taxon>
        <taxon>Bacteroidota</taxon>
        <taxon>Flavobacteriia</taxon>
        <taxon>Flavobacteriales</taxon>
        <taxon>Flavobacteriaceae</taxon>
        <taxon>Spongiivirga</taxon>
    </lineage>
</organism>
<dbReference type="PANTHER" id="PTHR10098:SF108">
    <property type="entry name" value="TETRATRICOPEPTIDE REPEAT PROTEIN 28"/>
    <property type="match status" value="1"/>
</dbReference>
<dbReference type="PANTHER" id="PTHR10098">
    <property type="entry name" value="RAPSYN-RELATED"/>
    <property type="match status" value="1"/>
</dbReference>
<gene>
    <name evidence="3" type="ORF">GWK10_17765</name>
</gene>
<comment type="caution">
    <text evidence="3">The sequence shown here is derived from an EMBL/GenBank/DDBJ whole genome shotgun (WGS) entry which is preliminary data.</text>
</comment>
<proteinExistence type="predicted"/>
<keyword evidence="1" id="KW-0472">Membrane</keyword>
<keyword evidence="1" id="KW-0812">Transmembrane</keyword>
<evidence type="ECO:0000259" key="2">
    <source>
        <dbReference type="Pfam" id="PF12770"/>
    </source>
</evidence>
<reference evidence="3 4" key="1">
    <citation type="submission" date="2020-01" db="EMBL/GenBank/DDBJ databases">
        <title>Spongiivirga citrea KCTC 32990T.</title>
        <authorList>
            <person name="Wang G."/>
        </authorList>
    </citation>
    <scope>NUCLEOTIDE SEQUENCE [LARGE SCALE GENOMIC DNA]</scope>
    <source>
        <strain evidence="3 4">KCTC 32990</strain>
    </source>
</reference>
<dbReference type="Proteomes" id="UP000474296">
    <property type="component" value="Unassembled WGS sequence"/>
</dbReference>